<reference evidence="1 2" key="1">
    <citation type="submission" date="2008-05" db="EMBL/GenBank/DDBJ databases">
        <authorList>
            <person name="Weber R.J."/>
            <person name="Jacobs-Sera D."/>
            <person name="Houtz J."/>
            <person name="Hendrix R.W."/>
            <person name="Hatfull G.H."/>
        </authorList>
    </citation>
    <scope>NUCLEOTIDE SEQUENCE [LARGE SCALE GENOMIC DNA]</scope>
</reference>
<proteinExistence type="predicted"/>
<dbReference type="Proteomes" id="UP000000621">
    <property type="component" value="Segment"/>
</dbReference>
<evidence type="ECO:0000313" key="1">
    <source>
        <dbReference type="EMBL" id="ACF05142.1"/>
    </source>
</evidence>
<evidence type="ECO:0000313" key="2">
    <source>
        <dbReference type="Proteomes" id="UP000000621"/>
    </source>
</evidence>
<keyword evidence="2" id="KW-1185">Reference proteome</keyword>
<protein>
    <submittedName>
        <fullName evidence="1">Uncharacterized protein</fullName>
    </submittedName>
</protein>
<dbReference type="EMBL" id="EU770222">
    <property type="protein sequence ID" value="ACF05142.1"/>
    <property type="molecule type" value="Genomic_DNA"/>
</dbReference>
<organism evidence="1 2">
    <name type="scientific">Mycobacterium phage Predator</name>
    <dbReference type="NCBI Taxonomy" id="543153"/>
    <lineage>
        <taxon>Viruses</taxon>
        <taxon>Duplodnaviria</taxon>
        <taxon>Heunggongvirae</taxon>
        <taxon>Uroviricota</taxon>
        <taxon>Caudoviricetes</taxon>
        <taxon>Predatorvirus</taxon>
        <taxon>Predatorvirus predator</taxon>
    </lineage>
</organism>
<gene>
    <name evidence="1" type="ORF">PREDATOR_45</name>
</gene>
<accession>B3VM72</accession>
<dbReference type="RefSeq" id="YP_002003403.1">
    <property type="nucleotide sequence ID" value="NC_011039.1"/>
</dbReference>
<dbReference type="OrthoDB" id="27297at10239"/>
<name>B3VM72_9CAUD</name>
<sequence length="89" mass="9598">MATVTGNMYCCDDCAMSIANGDTSGLDYHGDDYRAAWEAGVAATSDSLPEGYPVVSCPEGCTGESKNEFNCDFCSRDVYSHKFVLVFLN</sequence>
<dbReference type="KEGG" id="vg:6450026"/>